<name>A0A9D1EDU9_9FIRM</name>
<keyword evidence="7" id="KW-0697">Rotamase</keyword>
<feature type="region of interest" description="Disordered" evidence="13">
    <location>
        <begin position="24"/>
        <end position="56"/>
    </location>
</feature>
<evidence type="ECO:0000256" key="11">
    <source>
        <dbReference type="ARBA" id="ARBA00024849"/>
    </source>
</evidence>
<dbReference type="PROSITE" id="PS51257">
    <property type="entry name" value="PROKAR_LIPOPROTEIN"/>
    <property type="match status" value="1"/>
</dbReference>
<evidence type="ECO:0000256" key="1">
    <source>
        <dbReference type="ARBA" id="ARBA00000971"/>
    </source>
</evidence>
<evidence type="ECO:0000256" key="9">
    <source>
        <dbReference type="ARBA" id="ARBA00023235"/>
    </source>
</evidence>
<accession>A0A9D1EDU9</accession>
<evidence type="ECO:0000256" key="5">
    <source>
        <dbReference type="ARBA" id="ARBA00016902"/>
    </source>
</evidence>
<evidence type="ECO:0000256" key="7">
    <source>
        <dbReference type="ARBA" id="ARBA00023110"/>
    </source>
</evidence>
<evidence type="ECO:0000313" key="17">
    <source>
        <dbReference type="Proteomes" id="UP000824201"/>
    </source>
</evidence>
<evidence type="ECO:0000256" key="4">
    <source>
        <dbReference type="ARBA" id="ARBA00013194"/>
    </source>
</evidence>
<dbReference type="FunFam" id="3.10.50.40:FF:000001">
    <property type="entry name" value="Trigger factor"/>
    <property type="match status" value="1"/>
</dbReference>
<protein>
    <recommendedName>
        <fullName evidence="5">Trigger factor</fullName>
        <ecNumber evidence="4">5.2.1.8</ecNumber>
    </recommendedName>
    <alternativeName>
        <fullName evidence="12">PPIase</fullName>
    </alternativeName>
</protein>
<gene>
    <name evidence="16" type="ORF">IAC96_06325</name>
</gene>
<comment type="subcellular location">
    <subcellularLocation>
        <location evidence="2">Cytoplasm</location>
    </subcellularLocation>
</comment>
<dbReference type="AlphaFoldDB" id="A0A9D1EDU9"/>
<comment type="function">
    <text evidence="11">Involved in protein export. Acts as a chaperone by maintaining the newly synthesized protein in an open conformation. Functions as a peptidyl-prolyl cis-trans isomerase.</text>
</comment>
<dbReference type="SUPFAM" id="SSF54534">
    <property type="entry name" value="FKBP-like"/>
    <property type="match status" value="1"/>
</dbReference>
<evidence type="ECO:0000313" key="16">
    <source>
        <dbReference type="EMBL" id="HIR88552.1"/>
    </source>
</evidence>
<evidence type="ECO:0000256" key="2">
    <source>
        <dbReference type="ARBA" id="ARBA00004496"/>
    </source>
</evidence>
<dbReference type="Proteomes" id="UP000824201">
    <property type="component" value="Unassembled WGS sequence"/>
</dbReference>
<dbReference type="GO" id="GO:0006457">
    <property type="term" value="P:protein folding"/>
    <property type="evidence" value="ECO:0007669"/>
    <property type="project" value="InterPro"/>
</dbReference>
<evidence type="ECO:0000256" key="8">
    <source>
        <dbReference type="ARBA" id="ARBA00023186"/>
    </source>
</evidence>
<sequence length="380" mass="42202">MRKKFLVVTMCVCMAFMTAACSTGTTNNETTNNSSAGDTTAGENASAEGESESAAEDTKVDVYNTIFQDNGYVKDIKASDLVQLYDYSQLKTIAKADVEPTEEEVQATIDEQRKLFATTKQVTDRAVEDGDIICMDFTGKIDGVEFDGGKSEDYVFDPNYDNFIDGFYEQIIGHTPSEEPFDIQVTFPDPYERNPDLAGKDATFTIVLKYIEEDELPEFNDAFVQDTLGATVTAEEYRQQLKESIQSDNVLEYLYDKVIAESTVENIPTSITDALRAIVDDTSMQQAADAGMELEEFYEQVDPTGEQRENLCAEQAKVILVIQAIAEKEGIEATDDNVLSYFGSEDTRDGYVEYFGKGYSYSGALPILTMQKLAENVTIE</sequence>
<evidence type="ECO:0000256" key="14">
    <source>
        <dbReference type="SAM" id="SignalP"/>
    </source>
</evidence>
<dbReference type="Gene3D" id="1.10.3120.10">
    <property type="entry name" value="Trigger factor, C-terminal domain"/>
    <property type="match status" value="1"/>
</dbReference>
<dbReference type="GO" id="GO:0005737">
    <property type="term" value="C:cytoplasm"/>
    <property type="evidence" value="ECO:0007669"/>
    <property type="project" value="UniProtKB-SubCell"/>
</dbReference>
<reference evidence="16" key="1">
    <citation type="submission" date="2020-10" db="EMBL/GenBank/DDBJ databases">
        <authorList>
            <person name="Gilroy R."/>
        </authorList>
    </citation>
    <scope>NUCLEOTIDE SEQUENCE</scope>
    <source>
        <strain evidence="16">ChiW13-3771</strain>
    </source>
</reference>
<dbReference type="GO" id="GO:0051301">
    <property type="term" value="P:cell division"/>
    <property type="evidence" value="ECO:0007669"/>
    <property type="project" value="UniProtKB-KW"/>
</dbReference>
<dbReference type="EMBL" id="DVHN01000072">
    <property type="protein sequence ID" value="HIR88552.1"/>
    <property type="molecule type" value="Genomic_DNA"/>
</dbReference>
<dbReference type="EC" id="5.2.1.8" evidence="4"/>
<comment type="caution">
    <text evidence="16">The sequence shown here is derived from an EMBL/GenBank/DDBJ whole genome shotgun (WGS) entry which is preliminary data.</text>
</comment>
<dbReference type="InterPro" id="IPR046357">
    <property type="entry name" value="PPIase_dom_sf"/>
</dbReference>
<evidence type="ECO:0000256" key="6">
    <source>
        <dbReference type="ARBA" id="ARBA00022618"/>
    </source>
</evidence>
<keyword evidence="14" id="KW-0732">Signal</keyword>
<feature type="compositionally biased region" description="Low complexity" evidence="13">
    <location>
        <begin position="24"/>
        <end position="48"/>
    </location>
</feature>
<dbReference type="Gene3D" id="3.10.50.40">
    <property type="match status" value="1"/>
</dbReference>
<evidence type="ECO:0000256" key="12">
    <source>
        <dbReference type="ARBA" id="ARBA00029986"/>
    </source>
</evidence>
<dbReference type="InterPro" id="IPR037041">
    <property type="entry name" value="Trigger_fac_C_sf"/>
</dbReference>
<feature type="signal peptide" evidence="14">
    <location>
        <begin position="1"/>
        <end position="19"/>
    </location>
</feature>
<evidence type="ECO:0000259" key="15">
    <source>
        <dbReference type="Pfam" id="PF00254"/>
    </source>
</evidence>
<organism evidence="16 17">
    <name type="scientific">Candidatus Fimimorpha faecalis</name>
    <dbReference type="NCBI Taxonomy" id="2840824"/>
    <lineage>
        <taxon>Bacteria</taxon>
        <taxon>Bacillati</taxon>
        <taxon>Bacillota</taxon>
        <taxon>Clostridia</taxon>
        <taxon>Eubacteriales</taxon>
        <taxon>Candidatus Fimimorpha</taxon>
    </lineage>
</organism>
<dbReference type="GO" id="GO:0015031">
    <property type="term" value="P:protein transport"/>
    <property type="evidence" value="ECO:0007669"/>
    <property type="project" value="InterPro"/>
</dbReference>
<feature type="chain" id="PRO_5038843800" description="Trigger factor" evidence="14">
    <location>
        <begin position="20"/>
        <end position="380"/>
    </location>
</feature>
<keyword evidence="10" id="KW-0131">Cell cycle</keyword>
<proteinExistence type="inferred from homology"/>
<reference evidence="16" key="2">
    <citation type="journal article" date="2021" name="PeerJ">
        <title>Extensive microbial diversity within the chicken gut microbiome revealed by metagenomics and culture.</title>
        <authorList>
            <person name="Gilroy R."/>
            <person name="Ravi A."/>
            <person name="Getino M."/>
            <person name="Pursley I."/>
            <person name="Horton D.L."/>
            <person name="Alikhan N.F."/>
            <person name="Baker D."/>
            <person name="Gharbi K."/>
            <person name="Hall N."/>
            <person name="Watson M."/>
            <person name="Adriaenssens E.M."/>
            <person name="Foster-Nyarko E."/>
            <person name="Jarju S."/>
            <person name="Secka A."/>
            <person name="Antonio M."/>
            <person name="Oren A."/>
            <person name="Chaudhuri R.R."/>
            <person name="La Ragione R."/>
            <person name="Hildebrand F."/>
            <person name="Pallen M.J."/>
        </authorList>
    </citation>
    <scope>NUCLEOTIDE SEQUENCE</scope>
    <source>
        <strain evidence="16">ChiW13-3771</strain>
    </source>
</reference>
<comment type="similarity">
    <text evidence="3">Belongs to the FKBP-type PPIase family. Tig subfamily.</text>
</comment>
<keyword evidence="9 16" id="KW-0413">Isomerase</keyword>
<feature type="domain" description="PPIase FKBP-type" evidence="15">
    <location>
        <begin position="125"/>
        <end position="208"/>
    </location>
</feature>
<dbReference type="SUPFAM" id="SSF109998">
    <property type="entry name" value="Triger factor/SurA peptide-binding domain-like"/>
    <property type="match status" value="1"/>
</dbReference>
<dbReference type="Pfam" id="PF00254">
    <property type="entry name" value="FKBP_C"/>
    <property type="match status" value="1"/>
</dbReference>
<dbReference type="GO" id="GO:0003755">
    <property type="term" value="F:peptidyl-prolyl cis-trans isomerase activity"/>
    <property type="evidence" value="ECO:0007669"/>
    <property type="project" value="UniProtKB-KW"/>
</dbReference>
<evidence type="ECO:0000256" key="13">
    <source>
        <dbReference type="SAM" id="MobiDB-lite"/>
    </source>
</evidence>
<evidence type="ECO:0000256" key="10">
    <source>
        <dbReference type="ARBA" id="ARBA00023306"/>
    </source>
</evidence>
<dbReference type="InterPro" id="IPR001179">
    <property type="entry name" value="PPIase_FKBP_dom"/>
</dbReference>
<keyword evidence="8" id="KW-0143">Chaperone</keyword>
<dbReference type="InterPro" id="IPR027304">
    <property type="entry name" value="Trigger_fact/SurA_dom_sf"/>
</dbReference>
<keyword evidence="6" id="KW-0132">Cell division</keyword>
<comment type="catalytic activity">
    <reaction evidence="1">
        <text>[protein]-peptidylproline (omega=180) = [protein]-peptidylproline (omega=0)</text>
        <dbReference type="Rhea" id="RHEA:16237"/>
        <dbReference type="Rhea" id="RHEA-COMP:10747"/>
        <dbReference type="Rhea" id="RHEA-COMP:10748"/>
        <dbReference type="ChEBI" id="CHEBI:83833"/>
        <dbReference type="ChEBI" id="CHEBI:83834"/>
        <dbReference type="EC" id="5.2.1.8"/>
    </reaction>
</comment>
<evidence type="ECO:0000256" key="3">
    <source>
        <dbReference type="ARBA" id="ARBA00005464"/>
    </source>
</evidence>